<proteinExistence type="predicted"/>
<dbReference type="Pfam" id="PF19431">
    <property type="entry name" value="MEKK4_N"/>
    <property type="match status" value="1"/>
</dbReference>
<evidence type="ECO:0000313" key="3">
    <source>
        <dbReference type="EMBL" id="CAG9787510.1"/>
    </source>
</evidence>
<evidence type="ECO:0000259" key="2">
    <source>
        <dbReference type="Pfam" id="PF19431"/>
    </source>
</evidence>
<evidence type="ECO:0000313" key="4">
    <source>
        <dbReference type="Proteomes" id="UP001153714"/>
    </source>
</evidence>
<reference evidence="3" key="1">
    <citation type="submission" date="2021-12" db="EMBL/GenBank/DDBJ databases">
        <authorList>
            <person name="King R."/>
        </authorList>
    </citation>
    <scope>NUCLEOTIDE SEQUENCE</scope>
</reference>
<evidence type="ECO:0000256" key="1">
    <source>
        <dbReference type="SAM" id="MobiDB-lite"/>
    </source>
</evidence>
<organism evidence="3 4">
    <name type="scientific">Diatraea saccharalis</name>
    <name type="common">sugarcane borer</name>
    <dbReference type="NCBI Taxonomy" id="40085"/>
    <lineage>
        <taxon>Eukaryota</taxon>
        <taxon>Metazoa</taxon>
        <taxon>Ecdysozoa</taxon>
        <taxon>Arthropoda</taxon>
        <taxon>Hexapoda</taxon>
        <taxon>Insecta</taxon>
        <taxon>Pterygota</taxon>
        <taxon>Neoptera</taxon>
        <taxon>Endopterygota</taxon>
        <taxon>Lepidoptera</taxon>
        <taxon>Glossata</taxon>
        <taxon>Ditrysia</taxon>
        <taxon>Pyraloidea</taxon>
        <taxon>Crambidae</taxon>
        <taxon>Crambinae</taxon>
        <taxon>Diatraea</taxon>
    </lineage>
</organism>
<protein>
    <recommendedName>
        <fullName evidence="2">Mitogen-activated protein kinase kinase kinase N-terminal domain-containing protein</fullName>
    </recommendedName>
</protein>
<reference evidence="3" key="2">
    <citation type="submission" date="2022-10" db="EMBL/GenBank/DDBJ databases">
        <authorList>
            <consortium name="ENA_rothamsted_submissions"/>
            <consortium name="culmorum"/>
            <person name="King R."/>
        </authorList>
    </citation>
    <scope>NUCLEOTIDE SEQUENCE</scope>
</reference>
<dbReference type="Proteomes" id="UP001153714">
    <property type="component" value="Chromosome 17"/>
</dbReference>
<accession>A0A9N9WCK3</accession>
<dbReference type="EMBL" id="OU893348">
    <property type="protein sequence ID" value="CAG9787510.1"/>
    <property type="molecule type" value="Genomic_DNA"/>
</dbReference>
<gene>
    <name evidence="3" type="ORF">DIATSA_LOCUS5384</name>
</gene>
<dbReference type="GO" id="GO:0000165">
    <property type="term" value="P:MAPK cascade"/>
    <property type="evidence" value="ECO:0007669"/>
    <property type="project" value="InterPro"/>
</dbReference>
<keyword evidence="4" id="KW-1185">Reference proteome</keyword>
<feature type="region of interest" description="Disordered" evidence="1">
    <location>
        <begin position="103"/>
        <end position="123"/>
    </location>
</feature>
<dbReference type="AlphaFoldDB" id="A0A9N9WCK3"/>
<feature type="domain" description="Mitogen-activated protein kinase kinase kinase N-terminal" evidence="2">
    <location>
        <begin position="125"/>
        <end position="307"/>
    </location>
</feature>
<dbReference type="OrthoDB" id="1043025at2759"/>
<dbReference type="InterPro" id="IPR045801">
    <property type="entry name" value="MEKK4_N"/>
</dbReference>
<name>A0A9N9WCK3_9NEOP</name>
<sequence length="391" mass="44408">MVDADSCVDLPLTVPQRDHSSVARVVLAAALLLRKFAVSDRLKKRASVKLYRTRERDFKQDMNDTEQRPESMPWPFPADGRMPAVPTLVESCNRFMCLTSRLKSRDNKEPEKPPDAVEDLRSYPEEELPESRVNFHKTFSMLINMGNNVEKGCRRTISREEQVWQNELKDLIWLELQAKVAGRTLAQQDAYLCSQRNAVPTILQNIMEYKFVNSNRCTSHLCAVEGSREDLADDGVDCTHCHDDDEANQPGCLSFNCSHCTDAIGKAMREISSLLDSFYSALELYPSSKAMTVEHPLIATSVFKNRLKVGKSFQSAGWLFRCGHFLFKFSCVQKGRIRFLARVDTECDGDYFNIIMRANVAHAAGLGLGRCLEKRSRVLVLGHTCRRQDNN</sequence>